<feature type="region of interest" description="Disordered" evidence="18">
    <location>
        <begin position="378"/>
        <end position="398"/>
    </location>
</feature>
<evidence type="ECO:0000256" key="18">
    <source>
        <dbReference type="SAM" id="MobiDB-lite"/>
    </source>
</evidence>
<evidence type="ECO:0000256" key="2">
    <source>
        <dbReference type="ARBA" id="ARBA00001946"/>
    </source>
</evidence>
<dbReference type="CDD" id="cd03696">
    <property type="entry name" value="SelB_II"/>
    <property type="match status" value="1"/>
</dbReference>
<evidence type="ECO:0000313" key="21">
    <source>
        <dbReference type="Proteomes" id="UP000314985"/>
    </source>
</evidence>
<dbReference type="PANTHER" id="PTHR43721:SF11">
    <property type="entry name" value="SELENOCYSTEINE-SPECIFIC ELONGATION FACTOR"/>
    <property type="match status" value="1"/>
</dbReference>
<comment type="cofactor">
    <cofactor evidence="1">
        <name>Mn(2+)</name>
        <dbReference type="ChEBI" id="CHEBI:29035"/>
    </cofactor>
</comment>
<evidence type="ECO:0000256" key="8">
    <source>
        <dbReference type="ARBA" id="ARBA00022553"/>
    </source>
</evidence>
<keyword evidence="6" id="KW-0488">Methylation</keyword>
<dbReference type="FunFam" id="3.40.50.300:FF:000900">
    <property type="entry name" value="Eukaryotic elongation factor, selenocysteine-tRNA-specific"/>
    <property type="match status" value="1"/>
</dbReference>
<dbReference type="Gene3D" id="2.40.30.10">
    <property type="entry name" value="Translation factors"/>
    <property type="match status" value="2"/>
</dbReference>
<evidence type="ECO:0000256" key="12">
    <source>
        <dbReference type="ARBA" id="ARBA00023134"/>
    </source>
</evidence>
<reference evidence="20" key="2">
    <citation type="submission" date="2025-05" db="UniProtKB">
        <authorList>
            <consortium name="Ensembl"/>
        </authorList>
    </citation>
    <scope>IDENTIFICATION</scope>
</reference>
<keyword evidence="13" id="KW-0539">Nucleus</keyword>
<sequence length="592" mass="64331">MAGRRVNVNVGVLGHIDSGKTALARALSTTASTAAFDKQPQSRERGITLDLGFSCFSVPLPERLRPAPPGTEPESGAELQITLVDCPGHASLIRTIIGGAQIIDLMMLVIDVTKGMQTQSAECLVIGQIACQKLVVVLNKTDLLPEGKRQAAIEKMTRKMQKTLENTKFRGAPIIPVAARPGGPEAPETEAPQGIPELIELLTSQISIPARDPSGPFLMSVDHCFSIKGQGTVMTGTVLSGSVSLGDSVEIPALKVVRKVKSMQMFHTPVTSAVQGDRLGICVTQFDPKLLERGLVCAPESLHTVHAAVISVEKIPYFRGPLQTKAKFHITVGHETVMGRVMFFSPAPDSFDHKPVLDSFDFSQEYLFQEQYLCPSSAPAATDTTDSGGDDKKAGQASEGHCPRQQWALVEFEKPVTCPRLCLVIGSRLDADIHANTCRLAFHGVLLHGLEDKNYAESCLPKLRVYKLKHKHGVVERVMDDYSVIGRSLFKKETNIQLFVGLKVRLSTGELGVIDSAFGQSGKFKVHIPGGLSPESKKILTPALKKRGRAGRGEAAKQEEGAERLEPTQHVELSLSFKRYVFDTHKRMVQSP</sequence>
<evidence type="ECO:0000256" key="6">
    <source>
        <dbReference type="ARBA" id="ARBA00022481"/>
    </source>
</evidence>
<keyword evidence="10" id="KW-0378">Hydrolase</keyword>
<evidence type="ECO:0000259" key="19">
    <source>
        <dbReference type="PROSITE" id="PS51722"/>
    </source>
</evidence>
<dbReference type="GO" id="GO:0003924">
    <property type="term" value="F:GTPase activity"/>
    <property type="evidence" value="ECO:0007669"/>
    <property type="project" value="InterPro"/>
</dbReference>
<evidence type="ECO:0000256" key="3">
    <source>
        <dbReference type="ARBA" id="ARBA00004123"/>
    </source>
</evidence>
<dbReference type="Pfam" id="PF00009">
    <property type="entry name" value="GTP_EFTU"/>
    <property type="match status" value="1"/>
</dbReference>
<dbReference type="SUPFAM" id="SSF52540">
    <property type="entry name" value="P-loop containing nucleoside triphosphate hydrolases"/>
    <property type="match status" value="1"/>
</dbReference>
<organism evidence="20 21">
    <name type="scientific">Sus scrofa</name>
    <name type="common">Pig</name>
    <dbReference type="NCBI Taxonomy" id="9823"/>
    <lineage>
        <taxon>Eukaryota</taxon>
        <taxon>Metazoa</taxon>
        <taxon>Chordata</taxon>
        <taxon>Craniata</taxon>
        <taxon>Vertebrata</taxon>
        <taxon>Euteleostomi</taxon>
        <taxon>Mammalia</taxon>
        <taxon>Eutheria</taxon>
        <taxon>Laurasiatheria</taxon>
        <taxon>Artiodactyla</taxon>
        <taxon>Suina</taxon>
        <taxon>Suidae</taxon>
        <taxon>Sus</taxon>
    </lineage>
</organism>
<keyword evidence="11" id="KW-0648">Protein biosynthesis</keyword>
<evidence type="ECO:0000256" key="15">
    <source>
        <dbReference type="ARBA" id="ARBA00054716"/>
    </source>
</evidence>
<comment type="cofactor">
    <cofactor evidence="2">
        <name>Mg(2+)</name>
        <dbReference type="ChEBI" id="CHEBI:18420"/>
    </cofactor>
</comment>
<dbReference type="FunFam" id="2.40.30.10:FF:000052">
    <property type="entry name" value="Selenocysteine-specific elongation factor EF-Sec"/>
    <property type="match status" value="1"/>
</dbReference>
<feature type="region of interest" description="Disordered" evidence="18">
    <location>
        <begin position="545"/>
        <end position="567"/>
    </location>
</feature>
<dbReference type="InterPro" id="IPR027417">
    <property type="entry name" value="P-loop_NTPase"/>
</dbReference>
<keyword evidence="9" id="KW-0547">Nucleotide-binding</keyword>
<comment type="function">
    <text evidence="15">Translation factor required for the incorporation of the rare amino acid selenocysteine encoded by UGA codons. Replaces the eRF1-eRF3-GTP ternary complex for the insertion of selenocysteine directed by the UGA codon. Insertion of selenocysteine at UGA codons is mediated by SECISBP2 and EEFSEC: SECISBP2 (1) specifically binds the SECIS sequence once the 80S ribosome encounters an in-frame UGA codon and (2) contacts the RPS27A/eS31 of the 40S ribosome before ribosome stalling. (3) GTP-bound EEFSEC then delivers selenocysteinyl-tRNA(Sec) to the 80S ribosome and adopts a preaccommodated state conformation. (4) After GTP hydrolysis, EEFSEC dissociates from the assembly, selenocysteinyl-tRNA(Sec) accommodates, and peptide bond synthesis and selenoprotein elongation occur.</text>
</comment>
<dbReference type="AlphaFoldDB" id="A0A4X1U147"/>
<protein>
    <recommendedName>
        <fullName evidence="5">Selenocysteine-specific elongation factor</fullName>
    </recommendedName>
    <alternativeName>
        <fullName evidence="17">Elongation factor sec</fullName>
    </alternativeName>
    <alternativeName>
        <fullName evidence="16">Eukaryotic elongation factor, selenocysteine-tRNA-specific</fullName>
    </alternativeName>
</protein>
<keyword evidence="8" id="KW-0597">Phosphoprotein</keyword>
<dbReference type="Gene3D" id="3.40.50.300">
    <property type="entry name" value="P-loop containing nucleotide triphosphate hydrolases"/>
    <property type="match status" value="1"/>
</dbReference>
<dbReference type="PANTHER" id="PTHR43721">
    <property type="entry name" value="ELONGATION FACTOR TU-RELATED"/>
    <property type="match status" value="1"/>
</dbReference>
<name>A0A4X1U147_PIG</name>
<dbReference type="GO" id="GO:0005737">
    <property type="term" value="C:cytoplasm"/>
    <property type="evidence" value="ECO:0007669"/>
    <property type="project" value="UniProtKB-SubCell"/>
</dbReference>
<dbReference type="SUPFAM" id="SSF50447">
    <property type="entry name" value="Translation proteins"/>
    <property type="match status" value="1"/>
</dbReference>
<dbReference type="InterPro" id="IPR049393">
    <property type="entry name" value="eEFSec_III"/>
</dbReference>
<evidence type="ECO:0000256" key="1">
    <source>
        <dbReference type="ARBA" id="ARBA00001936"/>
    </source>
</evidence>
<evidence type="ECO:0000256" key="9">
    <source>
        <dbReference type="ARBA" id="ARBA00022741"/>
    </source>
</evidence>
<evidence type="ECO:0000256" key="5">
    <source>
        <dbReference type="ARBA" id="ARBA00015953"/>
    </source>
</evidence>
<evidence type="ECO:0000313" key="20">
    <source>
        <dbReference type="Ensembl" id="ENSSSCP00070021421.1"/>
    </source>
</evidence>
<dbReference type="PRINTS" id="PR00315">
    <property type="entry name" value="ELONGATNFCT"/>
</dbReference>
<evidence type="ECO:0000256" key="10">
    <source>
        <dbReference type="ARBA" id="ARBA00022801"/>
    </source>
</evidence>
<evidence type="ECO:0000256" key="11">
    <source>
        <dbReference type="ARBA" id="ARBA00022917"/>
    </source>
</evidence>
<dbReference type="GO" id="GO:0005634">
    <property type="term" value="C:nucleus"/>
    <property type="evidence" value="ECO:0007669"/>
    <property type="project" value="UniProtKB-SubCell"/>
</dbReference>
<gene>
    <name evidence="20" type="primary">EEFSEC</name>
</gene>
<dbReference type="InterPro" id="IPR050055">
    <property type="entry name" value="EF-Tu_GTPase"/>
</dbReference>
<dbReference type="InterPro" id="IPR049394">
    <property type="entry name" value="eEFSec_C"/>
</dbReference>
<dbReference type="Proteomes" id="UP000314985">
    <property type="component" value="Chromosome 13"/>
</dbReference>
<evidence type="ECO:0000256" key="13">
    <source>
        <dbReference type="ARBA" id="ARBA00023242"/>
    </source>
</evidence>
<dbReference type="InterPro" id="IPR009000">
    <property type="entry name" value="Transl_B-barrel_sf"/>
</dbReference>
<dbReference type="GO" id="GO:0001514">
    <property type="term" value="P:selenocysteine incorporation"/>
    <property type="evidence" value="ECO:0007669"/>
    <property type="project" value="UniProtKB-ARBA"/>
</dbReference>
<keyword evidence="12" id="KW-0342">GTP-binding</keyword>
<keyword evidence="7" id="KW-0963">Cytoplasm</keyword>
<evidence type="ECO:0000256" key="16">
    <source>
        <dbReference type="ARBA" id="ARBA00076506"/>
    </source>
</evidence>
<feature type="domain" description="Tr-type G" evidence="19">
    <location>
        <begin position="5"/>
        <end position="210"/>
    </location>
</feature>
<dbReference type="Proteomes" id="UP000694724">
    <property type="component" value="Unplaced"/>
</dbReference>
<dbReference type="PROSITE" id="PS51722">
    <property type="entry name" value="G_TR_2"/>
    <property type="match status" value="1"/>
</dbReference>
<dbReference type="GO" id="GO:0005525">
    <property type="term" value="F:GTP binding"/>
    <property type="evidence" value="ECO:0007669"/>
    <property type="project" value="UniProtKB-KW"/>
</dbReference>
<reference evidence="20 21" key="1">
    <citation type="submission" date="2017-08" db="EMBL/GenBank/DDBJ databases">
        <title>USMARCv1.0.</title>
        <authorList>
            <person name="Hannum G.I."/>
            <person name="Koren S."/>
            <person name="Schroeder S.G."/>
            <person name="Chin S.C."/>
            <person name="Nonneman D.J."/>
            <person name="Becker S.A."/>
            <person name="Rosen B.D."/>
            <person name="Bickhart D.M."/>
            <person name="Putnam N.H."/>
            <person name="Green R.E."/>
            <person name="Tuggle C.K."/>
            <person name="Liu H."/>
            <person name="Rohrer G.A."/>
            <person name="Warr A."/>
            <person name="Hall R."/>
            <person name="Kim K."/>
            <person name="Hume D.A."/>
            <person name="Talbot R."/>
            <person name="Chow W."/>
            <person name="Howe K."/>
            <person name="Schwartz A.S."/>
            <person name="Watson M."/>
            <person name="Archibald A.L."/>
            <person name="Phillippy A.M."/>
            <person name="Smith T.P.L."/>
        </authorList>
    </citation>
    <scope>NUCLEOTIDE SEQUENCE [LARGE SCALE GENOMIC DNA]</scope>
</reference>
<dbReference type="Ensembl" id="ENSSSCT00055003580.1">
    <property type="protein sequence ID" value="ENSSSCP00055002723.1"/>
    <property type="gene ID" value="ENSSSCG00055001922.1"/>
</dbReference>
<dbReference type="CDD" id="cd01889">
    <property type="entry name" value="SelB_euk"/>
    <property type="match status" value="1"/>
</dbReference>
<comment type="subcellular location">
    <subcellularLocation>
        <location evidence="4">Cytoplasm</location>
    </subcellularLocation>
    <subcellularLocation>
        <location evidence="3">Nucleus</location>
    </subcellularLocation>
</comment>
<evidence type="ECO:0000256" key="14">
    <source>
        <dbReference type="ARBA" id="ARBA00049117"/>
    </source>
</evidence>
<dbReference type="Pfam" id="PF21208">
    <property type="entry name" value="euk_SelB_III"/>
    <property type="match status" value="1"/>
</dbReference>
<proteinExistence type="predicted"/>
<dbReference type="InterPro" id="IPR004161">
    <property type="entry name" value="EFTu-like_2"/>
</dbReference>
<feature type="compositionally biased region" description="Basic and acidic residues" evidence="18">
    <location>
        <begin position="551"/>
        <end position="567"/>
    </location>
</feature>
<dbReference type="CDD" id="cd04094">
    <property type="entry name" value="eSelB_III"/>
    <property type="match status" value="1"/>
</dbReference>
<dbReference type="Pfam" id="PF03144">
    <property type="entry name" value="GTP_EFTU_D2"/>
    <property type="match status" value="1"/>
</dbReference>
<accession>A0A4X1U147</accession>
<dbReference type="Ensembl" id="ENSSSCT00070025817.1">
    <property type="protein sequence ID" value="ENSSSCP00070021421.1"/>
    <property type="gene ID" value="ENSSSCG00070013204.1"/>
</dbReference>
<dbReference type="Pfam" id="PF21131">
    <property type="entry name" value="eEFSec_4th"/>
    <property type="match status" value="1"/>
</dbReference>
<feature type="compositionally biased region" description="Low complexity" evidence="18">
    <location>
        <begin position="378"/>
        <end position="387"/>
    </location>
</feature>
<dbReference type="InterPro" id="IPR000795">
    <property type="entry name" value="T_Tr_GTP-bd_dom"/>
</dbReference>
<evidence type="ECO:0000256" key="7">
    <source>
        <dbReference type="ARBA" id="ARBA00022490"/>
    </source>
</evidence>
<evidence type="ECO:0000256" key="17">
    <source>
        <dbReference type="ARBA" id="ARBA00082387"/>
    </source>
</evidence>
<evidence type="ECO:0000256" key="4">
    <source>
        <dbReference type="ARBA" id="ARBA00004496"/>
    </source>
</evidence>
<comment type="catalytic activity">
    <reaction evidence="14">
        <text>GTP + H2O = GDP + phosphate + H(+)</text>
        <dbReference type="Rhea" id="RHEA:19669"/>
        <dbReference type="ChEBI" id="CHEBI:15377"/>
        <dbReference type="ChEBI" id="CHEBI:15378"/>
        <dbReference type="ChEBI" id="CHEBI:37565"/>
        <dbReference type="ChEBI" id="CHEBI:43474"/>
        <dbReference type="ChEBI" id="CHEBI:58189"/>
    </reaction>
    <physiologicalReaction direction="left-to-right" evidence="14">
        <dbReference type="Rhea" id="RHEA:19670"/>
    </physiologicalReaction>
</comment>